<accession>A0AAE4FQT6</accession>
<comment type="caution">
    <text evidence="2">The sequence shown here is derived from an EMBL/GenBank/DDBJ whole genome shotgun (WGS) entry which is preliminary data.</text>
</comment>
<evidence type="ECO:0000313" key="2">
    <source>
        <dbReference type="EMBL" id="MDS3859592.1"/>
    </source>
</evidence>
<reference evidence="3" key="1">
    <citation type="submission" date="2023-07" db="EMBL/GenBank/DDBJ databases">
        <authorList>
            <person name="Luz R."/>
            <person name="Cordeiro R."/>
            <person name="Fonseca A."/>
            <person name="Goncalves V."/>
        </authorList>
    </citation>
    <scope>NUCLEOTIDE SEQUENCE [LARGE SCALE GENOMIC DNA]</scope>
    <source>
        <strain evidence="3">BACA0444</strain>
    </source>
</reference>
<organism evidence="2 3">
    <name type="scientific">Pseudocalidococcus azoricus BACA0444</name>
    <dbReference type="NCBI Taxonomy" id="2918990"/>
    <lineage>
        <taxon>Bacteria</taxon>
        <taxon>Bacillati</taxon>
        <taxon>Cyanobacteriota</taxon>
        <taxon>Cyanophyceae</taxon>
        <taxon>Acaryochloridales</taxon>
        <taxon>Thermosynechococcaceae</taxon>
        <taxon>Pseudocalidococcus</taxon>
        <taxon>Pseudocalidococcus azoricus</taxon>
    </lineage>
</organism>
<keyword evidence="1" id="KW-0472">Membrane</keyword>
<proteinExistence type="predicted"/>
<gene>
    <name evidence="2" type="ORF">RIF25_02100</name>
</gene>
<feature type="transmembrane region" description="Helical" evidence="1">
    <location>
        <begin position="6"/>
        <end position="38"/>
    </location>
</feature>
<evidence type="ECO:0000313" key="3">
    <source>
        <dbReference type="Proteomes" id="UP001268256"/>
    </source>
</evidence>
<keyword evidence="1" id="KW-0812">Transmembrane</keyword>
<dbReference type="RefSeq" id="WP_322876897.1">
    <property type="nucleotide sequence ID" value="NZ_JAVMIP010000001.1"/>
</dbReference>
<evidence type="ECO:0000256" key="1">
    <source>
        <dbReference type="SAM" id="Phobius"/>
    </source>
</evidence>
<protein>
    <submittedName>
        <fullName evidence="2">Uncharacterized protein</fullName>
    </submittedName>
</protein>
<dbReference type="Proteomes" id="UP001268256">
    <property type="component" value="Unassembled WGS sequence"/>
</dbReference>
<keyword evidence="3" id="KW-1185">Reference proteome</keyword>
<keyword evidence="1" id="KW-1133">Transmembrane helix</keyword>
<sequence length="50" mass="4701">MSTLAGIGGIVGGGAIAGTAIVAVAPLAVAGAIGYGIYKLFGGHETLTDQ</sequence>
<dbReference type="AlphaFoldDB" id="A0AAE4FQT6"/>
<name>A0AAE4FQT6_9CYAN</name>
<dbReference type="EMBL" id="JAVMIP010000001">
    <property type="protein sequence ID" value="MDS3859592.1"/>
    <property type="molecule type" value="Genomic_DNA"/>
</dbReference>